<feature type="region of interest" description="Disordered" evidence="1">
    <location>
        <begin position="355"/>
        <end position="376"/>
    </location>
</feature>
<dbReference type="SMART" id="SM00915">
    <property type="entry name" value="Jacalin"/>
    <property type="match status" value="4"/>
</dbReference>
<feature type="domain" description="Jacalin-type lectin" evidence="3">
    <location>
        <begin position="23"/>
        <end position="164"/>
    </location>
</feature>
<dbReference type="Gene3D" id="2.100.10.30">
    <property type="entry name" value="Jacalin-like lectin domain"/>
    <property type="match status" value="4"/>
</dbReference>
<dbReference type="EMBL" id="CCYD01000349">
    <property type="protein sequence ID" value="CEG39120.1"/>
    <property type="molecule type" value="Genomic_DNA"/>
</dbReference>
<dbReference type="Pfam" id="PF01419">
    <property type="entry name" value="Jacalin"/>
    <property type="match status" value="4"/>
</dbReference>
<keyword evidence="4" id="KW-0430">Lectin</keyword>
<keyword evidence="5" id="KW-1185">Reference proteome</keyword>
<dbReference type="AlphaFoldDB" id="A0A0P1ADV6"/>
<feature type="signal peptide" evidence="2">
    <location>
        <begin position="1"/>
        <end position="17"/>
    </location>
</feature>
<dbReference type="InterPro" id="IPR036404">
    <property type="entry name" value="Jacalin-like_lectin_dom_sf"/>
</dbReference>
<protein>
    <submittedName>
        <fullName evidence="4">Mannose-binding lectin</fullName>
    </submittedName>
</protein>
<feature type="chain" id="PRO_5006058592" evidence="2">
    <location>
        <begin position="18"/>
        <end position="1178"/>
    </location>
</feature>
<sequence length="1178" mass="127086">MLRILSTLFLAITGIYSQVEQNLQQSERFGGPHGKEFSDKPLIVAGQTVGSITLYGGERSHGISLEVTSPTVATFRHGFTEGTGNTLVLEAGERITSMEVHWGKAGRRTRIFYVKFITSAENEISKGSMTSNKKMVTAPKGYELGGFFGRAGGEIDALGAIWAPSLVVSTPPPSAPESPAPASDLGITIKNAVQLSESFGGPHGTEFSDKAKVGPGQIIESLTLYAGDRIDRLELKIMSPRAEMFNHGYTGGERLQVLRLGEGEHIISMEVHWGKQNGRTRVFYTSFSTNKGNTLASGSQTRDKHTVTAPEGFQLGGFFGRDGHALDRLGAIWSSIETVTPVPTEALEETAYHLPVDGDGRAPRKRAKISSESFGGPHGKQFSDLALARSGQIISSITIWSGERPHGIALDVTDPIPELFYHGGEGGKENKLILGAGEYITSIELHWAKVSGSTRIVHLTFNTSAGNLVSGGKRTDTGETIFAPEGYQLGGFFGREGDEIDLLGVVWTSIEAISEPPFTSNNALIEEEIVLSKVRGGPHGVAFSDIEQIVLGERIHSLTLRSGRRLDEVGIRLLKPSDLTLTHGGAGNPPLTLTLGPDEFINSMEVHWGKTNGRTSIFYASFNTNLGNSVSSGTKTNHFATETAPEGYELGGLFGRAESEIFQLGAIWIKIGAKHKMLTDVMGTAWHGSIIRNWVGPTIGADKDSACYRMYQPFNSKRMCPLGYSNDNNDCVAQCPLAYPVECGYECIPQNDDCALAVASKVASVAAVALNAATAGIFTSVKTLYKGAKRIYMCAANIINIIRQLIFYIRFVQTTAPQGEVEQLLAVSYQSNIVLTDLPIAIYACLGIPTPKKLQWASYVVLTVQTIVKQTIINGDEIISSANNVIDLLKNSNAINSSADSVTELDDFIAANSSCGFELKQLTDRVLLTVEEIRNSTSNADVNDIRVTISKSPLVLIDIPSVTNNCMKEMLVNKTKKAAFETRDLLRKTMEVIIQQLVETATTDMGKDVAEDQQILEAANFGLVVLGGLDPTGITHMVSQFVQPVCGPTGFIGEIDDGNLYDALGMWVIDEAFRGSHGAWTKKGDGVVRIILESTDTEDVTVEIQSGGDDYAEVDVAAGDTVVWESTVPELQDKTLYLDRWRTGLMGLPGTGGGSLLLWVPRAAEGGHLTLHARINVS</sequence>
<dbReference type="GeneID" id="36404233"/>
<evidence type="ECO:0000259" key="3">
    <source>
        <dbReference type="PROSITE" id="PS51752"/>
    </source>
</evidence>
<keyword evidence="2" id="KW-0732">Signal</keyword>
<evidence type="ECO:0000256" key="1">
    <source>
        <dbReference type="SAM" id="MobiDB-lite"/>
    </source>
</evidence>
<evidence type="ECO:0000256" key="2">
    <source>
        <dbReference type="SAM" id="SignalP"/>
    </source>
</evidence>
<dbReference type="PROSITE" id="PS51752">
    <property type="entry name" value="JACALIN_LECTIN"/>
    <property type="match status" value="3"/>
</dbReference>
<dbReference type="SUPFAM" id="SSF51101">
    <property type="entry name" value="Mannose-binding lectins"/>
    <property type="match status" value="4"/>
</dbReference>
<dbReference type="OMA" id="VTWESTI"/>
<dbReference type="STRING" id="4781.A0A0P1ADV6"/>
<organism evidence="4 5">
    <name type="scientific">Plasmopara halstedii</name>
    <name type="common">Downy mildew of sunflower</name>
    <dbReference type="NCBI Taxonomy" id="4781"/>
    <lineage>
        <taxon>Eukaryota</taxon>
        <taxon>Sar</taxon>
        <taxon>Stramenopiles</taxon>
        <taxon>Oomycota</taxon>
        <taxon>Peronosporomycetes</taxon>
        <taxon>Peronosporales</taxon>
        <taxon>Peronosporaceae</taxon>
        <taxon>Plasmopara</taxon>
    </lineage>
</organism>
<proteinExistence type="predicted"/>
<evidence type="ECO:0000313" key="5">
    <source>
        <dbReference type="Proteomes" id="UP000054928"/>
    </source>
</evidence>
<dbReference type="InterPro" id="IPR001229">
    <property type="entry name" value="Jacalin-like_lectin_dom"/>
</dbReference>
<dbReference type="Proteomes" id="UP000054928">
    <property type="component" value="Unassembled WGS sequence"/>
</dbReference>
<dbReference type="GO" id="GO:0030246">
    <property type="term" value="F:carbohydrate binding"/>
    <property type="evidence" value="ECO:0007669"/>
    <property type="project" value="UniProtKB-KW"/>
</dbReference>
<evidence type="ECO:0000313" key="4">
    <source>
        <dbReference type="EMBL" id="CEG39120.1"/>
    </source>
</evidence>
<name>A0A0P1ADV6_PLAHL</name>
<accession>A0A0P1ADV6</accession>
<feature type="domain" description="Jacalin-type lectin" evidence="3">
    <location>
        <begin position="368"/>
        <end position="509"/>
    </location>
</feature>
<reference evidence="5" key="1">
    <citation type="submission" date="2014-09" db="EMBL/GenBank/DDBJ databases">
        <authorList>
            <person name="Sharma Rahul"/>
            <person name="Thines Marco"/>
        </authorList>
    </citation>
    <scope>NUCLEOTIDE SEQUENCE [LARGE SCALE GENOMIC DNA]</scope>
</reference>
<dbReference type="RefSeq" id="XP_024575489.1">
    <property type="nucleotide sequence ID" value="XM_024724632.1"/>
</dbReference>
<dbReference type="PANTHER" id="PTHR46506">
    <property type="entry name" value="OS05G0143600 PROTEIN"/>
    <property type="match status" value="1"/>
</dbReference>
<feature type="domain" description="Jacalin-type lectin" evidence="3">
    <location>
        <begin position="193"/>
        <end position="335"/>
    </location>
</feature>
<dbReference type="OrthoDB" id="40902at2759"/>